<dbReference type="Proteomes" id="UP000604046">
    <property type="component" value="Unassembled WGS sequence"/>
</dbReference>
<dbReference type="OrthoDB" id="442383at2759"/>
<feature type="coiled-coil region" evidence="1">
    <location>
        <begin position="17"/>
        <end position="86"/>
    </location>
</feature>
<name>A0A812NE92_9DINO</name>
<sequence length="198" mass="22632">MSFLCKRSRDHEFELKIEQLERDTATLREDLTNLFSRLAKTCTAIEEKNSAQAMDLMFVQATTETLEDLTGRLEQLELAREESVGRQNQVLKSFGRDLQHLASRLDGHDARSAASKAMADKVTSSHEVFRSEIEQRFEVMAQRLEEVRAASDEIRETQQVVSEQCAEDLNELQQAAKAQATQQEEELPTCLNEEKKQL</sequence>
<accession>A0A812NE92</accession>
<feature type="region of interest" description="Disordered" evidence="2">
    <location>
        <begin position="174"/>
        <end position="198"/>
    </location>
</feature>
<dbReference type="SUPFAM" id="SSF46966">
    <property type="entry name" value="Spectrin repeat"/>
    <property type="match status" value="1"/>
</dbReference>
<gene>
    <name evidence="3" type="ORF">SNAT2548_LOCUS15918</name>
</gene>
<proteinExistence type="predicted"/>
<organism evidence="3 4">
    <name type="scientific">Symbiodinium natans</name>
    <dbReference type="NCBI Taxonomy" id="878477"/>
    <lineage>
        <taxon>Eukaryota</taxon>
        <taxon>Sar</taxon>
        <taxon>Alveolata</taxon>
        <taxon>Dinophyceae</taxon>
        <taxon>Suessiales</taxon>
        <taxon>Symbiodiniaceae</taxon>
        <taxon>Symbiodinium</taxon>
    </lineage>
</organism>
<evidence type="ECO:0000256" key="2">
    <source>
        <dbReference type="SAM" id="MobiDB-lite"/>
    </source>
</evidence>
<dbReference type="AlphaFoldDB" id="A0A812NE92"/>
<evidence type="ECO:0000313" key="4">
    <source>
        <dbReference type="Proteomes" id="UP000604046"/>
    </source>
</evidence>
<comment type="caution">
    <text evidence="3">The sequence shown here is derived from an EMBL/GenBank/DDBJ whole genome shotgun (WGS) entry which is preliminary data.</text>
</comment>
<dbReference type="EMBL" id="CAJNDS010002068">
    <property type="protein sequence ID" value="CAE7302635.1"/>
    <property type="molecule type" value="Genomic_DNA"/>
</dbReference>
<evidence type="ECO:0000256" key="1">
    <source>
        <dbReference type="SAM" id="Coils"/>
    </source>
</evidence>
<protein>
    <submittedName>
        <fullName evidence="3">Uncharacterized protein</fullName>
    </submittedName>
</protein>
<reference evidence="3" key="1">
    <citation type="submission" date="2021-02" db="EMBL/GenBank/DDBJ databases">
        <authorList>
            <person name="Dougan E. K."/>
            <person name="Rhodes N."/>
            <person name="Thang M."/>
            <person name="Chan C."/>
        </authorList>
    </citation>
    <scope>NUCLEOTIDE SEQUENCE</scope>
</reference>
<keyword evidence="1" id="KW-0175">Coiled coil</keyword>
<keyword evidence="4" id="KW-1185">Reference proteome</keyword>
<evidence type="ECO:0000313" key="3">
    <source>
        <dbReference type="EMBL" id="CAE7302635.1"/>
    </source>
</evidence>